<sequence length="48" mass="5596">MWHGANIGILPESRRFEAVRADLRAGKQAYDVRLVRYWPIGRWKEVAG</sequence>
<dbReference type="Proteomes" id="UP000198900">
    <property type="component" value="Unassembled WGS sequence"/>
</dbReference>
<protein>
    <submittedName>
        <fullName evidence="1">Uncharacterized protein</fullName>
    </submittedName>
</protein>
<name>A0A7Z7B4B8_9BURK</name>
<organism evidence="1 2">
    <name type="scientific">Paraburkholderia steynii</name>
    <dbReference type="NCBI Taxonomy" id="1245441"/>
    <lineage>
        <taxon>Bacteria</taxon>
        <taxon>Pseudomonadati</taxon>
        <taxon>Pseudomonadota</taxon>
        <taxon>Betaproteobacteria</taxon>
        <taxon>Burkholderiales</taxon>
        <taxon>Burkholderiaceae</taxon>
        <taxon>Paraburkholderia</taxon>
    </lineage>
</organism>
<accession>A0A7Z7B4B8</accession>
<keyword evidence="2" id="KW-1185">Reference proteome</keyword>
<reference evidence="1" key="1">
    <citation type="submission" date="2016-10" db="EMBL/GenBank/DDBJ databases">
        <authorList>
            <person name="Varghese N."/>
            <person name="Submissions S."/>
        </authorList>
    </citation>
    <scope>NUCLEOTIDE SEQUENCE [LARGE SCALE GENOMIC DNA]</scope>
    <source>
        <strain evidence="1">YR281</strain>
    </source>
</reference>
<dbReference type="EMBL" id="FNDI01000001">
    <property type="protein sequence ID" value="SDG92396.1"/>
    <property type="molecule type" value="Genomic_DNA"/>
</dbReference>
<proteinExistence type="predicted"/>
<dbReference type="AlphaFoldDB" id="A0A7Z7B4B8"/>
<evidence type="ECO:0000313" key="2">
    <source>
        <dbReference type="Proteomes" id="UP000198900"/>
    </source>
</evidence>
<gene>
    <name evidence="1" type="ORF">SAMN04487926_101223</name>
</gene>
<comment type="caution">
    <text evidence="1">The sequence shown here is derived from an EMBL/GenBank/DDBJ whole genome shotgun (WGS) entry which is preliminary data.</text>
</comment>
<evidence type="ECO:0000313" key="1">
    <source>
        <dbReference type="EMBL" id="SDG92396.1"/>
    </source>
</evidence>